<dbReference type="KEGG" id="bcig:AB162_456"/>
<comment type="similarity">
    <text evidence="2 10">Belongs to the 2-oxoacid dehydrogenase family.</text>
</comment>
<sequence>MEIKLPDIGTDEVEVTEILVNIGDTIEVNQSLITVEGNKASMEIPAPYSGKITKIYINIGDKVSTGSMIMKMNVDSIAIESDKKNIFSSNIETSINNDNLIKLEPIMSSSNINIEDDITDHINNNVIQNNDAYIHATPLIRRIAHEFDINLANIKGTGRKGRIVRNDIKNYIKNIIHSSICTKSNISPILSVSNNCNYSKFGDIEEVELSKIQKISSEKLQKNWTNIPHVTQFDEINITEVEKFRTQQNTKLANKNINIKITLLVFMLKAVAKVLQELPYFNSSLSSDEKTICIKKYINIGIAIDTINGVVVPVCRNVNTKGIIELAHELTEFAKKANTGTLTASDMQGGCFTISNLGSIGGGMTFTPIVNAPEVAILGISKSYLKAVWNDNMFTPVLMLPISLSYDHRVINGGDGVRFINLISHMITDIRNLIM</sequence>
<dbReference type="SUPFAM" id="SSF52777">
    <property type="entry name" value="CoA-dependent acyltransferases"/>
    <property type="match status" value="1"/>
</dbReference>
<evidence type="ECO:0000256" key="10">
    <source>
        <dbReference type="RuleBase" id="RU003423"/>
    </source>
</evidence>
<keyword evidence="6 10" id="KW-0450">Lipoyl</keyword>
<keyword evidence="13" id="KW-0670">Pyruvate</keyword>
<keyword evidence="5" id="KW-0677">Repeat</keyword>
<evidence type="ECO:0000256" key="1">
    <source>
        <dbReference type="ARBA" id="ARBA00001938"/>
    </source>
</evidence>
<comment type="cofactor">
    <cofactor evidence="1 10">
        <name>(R)-lipoate</name>
        <dbReference type="ChEBI" id="CHEBI:83088"/>
    </cofactor>
</comment>
<dbReference type="Gene3D" id="3.30.559.10">
    <property type="entry name" value="Chloramphenicol acetyltransferase-like domain"/>
    <property type="match status" value="1"/>
</dbReference>
<evidence type="ECO:0000259" key="12">
    <source>
        <dbReference type="PROSITE" id="PS51826"/>
    </source>
</evidence>
<evidence type="ECO:0000256" key="7">
    <source>
        <dbReference type="ARBA" id="ARBA00023315"/>
    </source>
</evidence>
<feature type="domain" description="Lipoyl-binding" evidence="11">
    <location>
        <begin position="1"/>
        <end position="73"/>
    </location>
</feature>
<dbReference type="Pfam" id="PF02817">
    <property type="entry name" value="E3_binding"/>
    <property type="match status" value="1"/>
</dbReference>
<dbReference type="PROSITE" id="PS51826">
    <property type="entry name" value="PSBD"/>
    <property type="match status" value="1"/>
</dbReference>
<dbReference type="PANTHER" id="PTHR43178:SF2">
    <property type="entry name" value="DIHYDROLIPOYLLYSINE-RESIDUE ACETYLTRANSFERASE COMPONENT OF PYRUVATE DEHYDROGENASE COMPLEX"/>
    <property type="match status" value="1"/>
</dbReference>
<dbReference type="InterPro" id="IPR004167">
    <property type="entry name" value="PSBD"/>
</dbReference>
<organism evidence="13 14">
    <name type="scientific">Candidatus Palibaumannia cicadellinicola</name>
    <dbReference type="NCBI Taxonomy" id="186490"/>
    <lineage>
        <taxon>Bacteria</taxon>
        <taxon>Pseudomonadati</taxon>
        <taxon>Pseudomonadota</taxon>
        <taxon>Gammaproteobacteria</taxon>
        <taxon>Candidatus Palibaumannia</taxon>
    </lineage>
</organism>
<evidence type="ECO:0000256" key="9">
    <source>
        <dbReference type="ARBA" id="ARBA00048370"/>
    </source>
</evidence>
<dbReference type="Pfam" id="PF00364">
    <property type="entry name" value="Biotin_lipoyl"/>
    <property type="match status" value="1"/>
</dbReference>
<dbReference type="EMBL" id="CP011787">
    <property type="protein sequence ID" value="AKZ66039.1"/>
    <property type="molecule type" value="Genomic_DNA"/>
</dbReference>
<comment type="function">
    <text evidence="8">The pyruvate dehydrogenase complex catalyzes the overall conversion of pyruvate to acetyl-CoA and CO(2). It contains multiple copies of three enzymatic components: pyruvate dehydrogenase (E1), dihydrolipoamide acetyltransferase (E2) and lipoamide dehydrogenase (E3).</text>
</comment>
<evidence type="ECO:0000259" key="11">
    <source>
        <dbReference type="PROSITE" id="PS50968"/>
    </source>
</evidence>
<dbReference type="GO" id="GO:0005737">
    <property type="term" value="C:cytoplasm"/>
    <property type="evidence" value="ECO:0007669"/>
    <property type="project" value="TreeGrafter"/>
</dbReference>
<dbReference type="InterPro" id="IPR050743">
    <property type="entry name" value="2-oxoacid_DH_E2_comp"/>
</dbReference>
<dbReference type="FunFam" id="2.40.50.100:FF:000009">
    <property type="entry name" value="Acetyltransferase component of pyruvate dehydrogenase complex"/>
    <property type="match status" value="1"/>
</dbReference>
<dbReference type="GO" id="GO:0004742">
    <property type="term" value="F:dihydrolipoyllysine-residue acetyltransferase activity"/>
    <property type="evidence" value="ECO:0007669"/>
    <property type="project" value="UniProtKB-EC"/>
</dbReference>
<evidence type="ECO:0000313" key="14">
    <source>
        <dbReference type="Proteomes" id="UP000056466"/>
    </source>
</evidence>
<proteinExistence type="inferred from homology"/>
<dbReference type="FunFam" id="3.30.559.10:FF:000004">
    <property type="entry name" value="Acetyltransferase component of pyruvate dehydrogenase complex"/>
    <property type="match status" value="1"/>
</dbReference>
<evidence type="ECO:0000256" key="5">
    <source>
        <dbReference type="ARBA" id="ARBA00022737"/>
    </source>
</evidence>
<evidence type="ECO:0000313" key="13">
    <source>
        <dbReference type="EMBL" id="AKZ66039.1"/>
    </source>
</evidence>
<evidence type="ECO:0000256" key="3">
    <source>
        <dbReference type="ARBA" id="ARBA00011484"/>
    </source>
</evidence>
<dbReference type="SUPFAM" id="SSF47005">
    <property type="entry name" value="Peripheral subunit-binding domain of 2-oxo acid dehydrogenase complex"/>
    <property type="match status" value="1"/>
</dbReference>
<dbReference type="PROSITE" id="PS50968">
    <property type="entry name" value="BIOTINYL_LIPOYL"/>
    <property type="match status" value="1"/>
</dbReference>
<dbReference type="GO" id="GO:0006086">
    <property type="term" value="P:pyruvate decarboxylation to acetyl-CoA"/>
    <property type="evidence" value="ECO:0007669"/>
    <property type="project" value="TreeGrafter"/>
</dbReference>
<dbReference type="InterPro" id="IPR003016">
    <property type="entry name" value="2-oxoA_DH_lipoyl-BS"/>
</dbReference>
<dbReference type="Proteomes" id="UP000056466">
    <property type="component" value="Chromosome"/>
</dbReference>
<accession>A0A0K2BLI3</accession>
<gene>
    <name evidence="13" type="primary">aceF</name>
    <name evidence="13" type="ORF">AB162_456</name>
</gene>
<dbReference type="PANTHER" id="PTHR43178">
    <property type="entry name" value="DIHYDROLIPOAMIDE ACETYLTRANSFERASE COMPONENT OF PYRUVATE DEHYDROGENASE COMPLEX"/>
    <property type="match status" value="1"/>
</dbReference>
<dbReference type="EC" id="2.3.1.-" evidence="10"/>
<dbReference type="Pfam" id="PF00198">
    <property type="entry name" value="2-oxoacid_dh"/>
    <property type="match status" value="1"/>
</dbReference>
<keyword evidence="7 10" id="KW-0012">Acyltransferase</keyword>
<dbReference type="InterPro" id="IPR000089">
    <property type="entry name" value="Biotin_lipoyl"/>
</dbReference>
<dbReference type="SUPFAM" id="SSF51230">
    <property type="entry name" value="Single hybrid motif"/>
    <property type="match status" value="1"/>
</dbReference>
<dbReference type="InterPro" id="IPR011053">
    <property type="entry name" value="Single_hybrid_motif"/>
</dbReference>
<dbReference type="PROSITE" id="PS00189">
    <property type="entry name" value="LIPOYL"/>
    <property type="match status" value="1"/>
</dbReference>
<dbReference type="InterPro" id="IPR001078">
    <property type="entry name" value="2-oxoacid_DH_actylTfrase"/>
</dbReference>
<dbReference type="RefSeq" id="WP_260080487.1">
    <property type="nucleotide sequence ID" value="NZ_CP011787.1"/>
</dbReference>
<dbReference type="InterPro" id="IPR036625">
    <property type="entry name" value="E3-bd_dom_sf"/>
</dbReference>
<dbReference type="AlphaFoldDB" id="A0A0K2BLI3"/>
<feature type="domain" description="Peripheral subunit-binding (PSBD)" evidence="12">
    <location>
        <begin position="135"/>
        <end position="172"/>
    </location>
</feature>
<keyword evidence="14" id="KW-1185">Reference proteome</keyword>
<dbReference type="Gene3D" id="2.40.50.100">
    <property type="match status" value="1"/>
</dbReference>
<dbReference type="CDD" id="cd06849">
    <property type="entry name" value="lipoyl_domain"/>
    <property type="match status" value="1"/>
</dbReference>
<dbReference type="PATRIC" id="fig|186490.8.peg.427"/>
<dbReference type="GO" id="GO:0031405">
    <property type="term" value="F:lipoic acid binding"/>
    <property type="evidence" value="ECO:0007669"/>
    <property type="project" value="TreeGrafter"/>
</dbReference>
<dbReference type="InterPro" id="IPR023213">
    <property type="entry name" value="CAT-like_dom_sf"/>
</dbReference>
<evidence type="ECO:0000256" key="2">
    <source>
        <dbReference type="ARBA" id="ARBA00007317"/>
    </source>
</evidence>
<dbReference type="Gene3D" id="4.10.320.10">
    <property type="entry name" value="E3-binding domain"/>
    <property type="match status" value="1"/>
</dbReference>
<comment type="catalytic activity">
    <reaction evidence="9">
        <text>N(6)-[(R)-dihydrolipoyl]-L-lysyl-[protein] + acetyl-CoA = N(6)-[(R)-S(8)-acetyldihydrolipoyl]-L-lysyl-[protein] + CoA</text>
        <dbReference type="Rhea" id="RHEA:17017"/>
        <dbReference type="Rhea" id="RHEA-COMP:10475"/>
        <dbReference type="Rhea" id="RHEA-COMP:10478"/>
        <dbReference type="ChEBI" id="CHEBI:57287"/>
        <dbReference type="ChEBI" id="CHEBI:57288"/>
        <dbReference type="ChEBI" id="CHEBI:83100"/>
        <dbReference type="ChEBI" id="CHEBI:83111"/>
        <dbReference type="EC" id="2.3.1.12"/>
    </reaction>
</comment>
<evidence type="ECO:0000256" key="4">
    <source>
        <dbReference type="ARBA" id="ARBA00022679"/>
    </source>
</evidence>
<protein>
    <recommendedName>
        <fullName evidence="10">Dihydrolipoamide acetyltransferase component of pyruvate dehydrogenase complex</fullName>
        <ecNumber evidence="10">2.3.1.-</ecNumber>
    </recommendedName>
</protein>
<evidence type="ECO:0000256" key="6">
    <source>
        <dbReference type="ARBA" id="ARBA00022823"/>
    </source>
</evidence>
<name>A0A0K2BLI3_9GAMM</name>
<reference evidence="13 14" key="1">
    <citation type="submission" date="2015-06" db="EMBL/GenBank/DDBJ databases">
        <title>Lineage-specific patterns of genome deterioration in obligate symbionts.</title>
        <authorList>
            <person name="Bennett G.M."/>
            <person name="McCutcheon J.P."/>
            <person name="McDonald B.R."/>
            <person name="Moran N.A."/>
        </authorList>
    </citation>
    <scope>NUCLEOTIDE SEQUENCE [LARGE SCALE GENOMIC DNA]</scope>
    <source>
        <strain evidence="13 14">B-GSS</strain>
    </source>
</reference>
<evidence type="ECO:0000256" key="8">
    <source>
        <dbReference type="ARBA" id="ARBA00025211"/>
    </source>
</evidence>
<keyword evidence="4 10" id="KW-0808">Transferase</keyword>
<comment type="subunit">
    <text evidence="3">Forms a 24-polypeptide structural core with octahedral symmetry.</text>
</comment>